<dbReference type="Gene3D" id="1.20.120.450">
    <property type="entry name" value="dinb family like domain"/>
    <property type="match status" value="1"/>
</dbReference>
<dbReference type="OrthoDB" id="4453346at2"/>
<dbReference type="InterPro" id="IPR024344">
    <property type="entry name" value="MDMPI_metal-binding"/>
</dbReference>
<evidence type="ECO:0000313" key="3">
    <source>
        <dbReference type="Proteomes" id="UP000054537"/>
    </source>
</evidence>
<sequence>MKQNEEDVRLAVSLAVGTLRTATGQDWDRRAGDLEWSVRETVEHIADDLFAYAMQLTPENPPQESYVPFGWRRSRPGAPALTLYAQADAGPDGLLQLLDAAGGLLAAVVAVTPPDRRSWHPYGVSDAAGFAAMGVVETLVHTHDVAVGLGLPWNPPEDLCDRVLRRLFRDVPRTTAAAWPVLLWATGRGEMPGHPRRAEWRWDGTPLD</sequence>
<evidence type="ECO:0000259" key="1">
    <source>
        <dbReference type="Pfam" id="PF11716"/>
    </source>
</evidence>
<dbReference type="InterPro" id="IPR034660">
    <property type="entry name" value="DinB/YfiT-like"/>
</dbReference>
<dbReference type="RefSeq" id="WP_043529582.1">
    <property type="nucleotide sequence ID" value="NZ_BAABKU010000029.1"/>
</dbReference>
<dbReference type="Proteomes" id="UP000054537">
    <property type="component" value="Unassembled WGS sequence"/>
</dbReference>
<dbReference type="AlphaFoldDB" id="A0A0A6UJE7"/>
<feature type="domain" description="Mycothiol-dependent maleylpyruvate isomerase metal-binding" evidence="1">
    <location>
        <begin position="17"/>
        <end position="146"/>
    </location>
</feature>
<organism evidence="2 3">
    <name type="scientific">Actinoplanes utahensis</name>
    <dbReference type="NCBI Taxonomy" id="1869"/>
    <lineage>
        <taxon>Bacteria</taxon>
        <taxon>Bacillati</taxon>
        <taxon>Actinomycetota</taxon>
        <taxon>Actinomycetes</taxon>
        <taxon>Micromonosporales</taxon>
        <taxon>Micromonosporaceae</taxon>
        <taxon>Actinoplanes</taxon>
    </lineage>
</organism>
<dbReference type="SUPFAM" id="SSF109854">
    <property type="entry name" value="DinB/YfiT-like putative metalloenzymes"/>
    <property type="match status" value="1"/>
</dbReference>
<keyword evidence="3" id="KW-1185">Reference proteome</keyword>
<evidence type="ECO:0000313" key="2">
    <source>
        <dbReference type="EMBL" id="KHD74434.1"/>
    </source>
</evidence>
<dbReference type="eggNOG" id="ENOG50327FJ">
    <property type="taxonomic scope" value="Bacteria"/>
</dbReference>
<accession>A0A0A6UJE7</accession>
<dbReference type="Pfam" id="PF11716">
    <property type="entry name" value="MDMPI_N"/>
    <property type="match status" value="1"/>
</dbReference>
<reference evidence="2 3" key="1">
    <citation type="submission" date="2014-10" db="EMBL/GenBank/DDBJ databases">
        <title>Draft genome sequence of Actinoplanes utahensis NRRL 12052.</title>
        <authorList>
            <person name="Velasco-Bucheli B."/>
            <person name="del Cerro C."/>
            <person name="Hormigo D."/>
            <person name="Garcia J.L."/>
            <person name="Acebal C."/>
            <person name="Arroyo M."/>
            <person name="de la Mata I."/>
        </authorList>
    </citation>
    <scope>NUCLEOTIDE SEQUENCE [LARGE SCALE GENOMIC DNA]</scope>
    <source>
        <strain evidence="2 3">NRRL 12052</strain>
    </source>
</reference>
<gene>
    <name evidence="2" type="ORF">MB27_28860</name>
</gene>
<dbReference type="STRING" id="1869.MB27_28860"/>
<dbReference type="GO" id="GO:0046872">
    <property type="term" value="F:metal ion binding"/>
    <property type="evidence" value="ECO:0007669"/>
    <property type="project" value="InterPro"/>
</dbReference>
<proteinExistence type="predicted"/>
<comment type="caution">
    <text evidence="2">The sequence shown here is derived from an EMBL/GenBank/DDBJ whole genome shotgun (WGS) entry which is preliminary data.</text>
</comment>
<protein>
    <recommendedName>
        <fullName evidence="1">Mycothiol-dependent maleylpyruvate isomerase metal-binding domain-containing protein</fullName>
    </recommendedName>
</protein>
<name>A0A0A6UJE7_ACTUT</name>
<dbReference type="EMBL" id="JRTT01000044">
    <property type="protein sequence ID" value="KHD74434.1"/>
    <property type="molecule type" value="Genomic_DNA"/>
</dbReference>